<evidence type="ECO:0000313" key="1">
    <source>
        <dbReference type="EMBL" id="HDM90043.1"/>
    </source>
</evidence>
<protein>
    <submittedName>
        <fullName evidence="1">Uncharacterized protein</fullName>
    </submittedName>
</protein>
<reference evidence="1" key="1">
    <citation type="journal article" date="2020" name="mSystems">
        <title>Genome- and Community-Level Interaction Insights into Carbon Utilization and Element Cycling Functions of Hydrothermarchaeota in Hydrothermal Sediment.</title>
        <authorList>
            <person name="Zhou Z."/>
            <person name="Liu Y."/>
            <person name="Xu W."/>
            <person name="Pan J."/>
            <person name="Luo Z.H."/>
            <person name="Li M."/>
        </authorList>
    </citation>
    <scope>NUCLEOTIDE SEQUENCE [LARGE SCALE GENOMIC DNA]</scope>
    <source>
        <strain evidence="1">HyVt-237</strain>
    </source>
</reference>
<organism evidence="1">
    <name type="scientific">candidate division WOR-3 bacterium</name>
    <dbReference type="NCBI Taxonomy" id="2052148"/>
    <lineage>
        <taxon>Bacteria</taxon>
        <taxon>Bacteria division WOR-3</taxon>
    </lineage>
</organism>
<comment type="caution">
    <text evidence="1">The sequence shown here is derived from an EMBL/GenBank/DDBJ whole genome shotgun (WGS) entry which is preliminary data.</text>
</comment>
<dbReference type="AlphaFoldDB" id="A0A7C1BDQ6"/>
<sequence length="285" mass="32556">MRKVLALTMIFPLLLAAQGVKITGNLKKVKVKILKEIEKEYILLERGKPLSFEVEGPVFLRVYTRLVYPEKAKGTAIYKLILEEDGKQEKIITKETEPSNKAFLDGKKLGKWRSFLIEVPPGRHTYRLGIWKSPSPEVAVRIKRTSPPVWKELPPLRPFTIITAYENEKKTNYYLLKKGESLRFRLQGPGRVKLIVRLNFDETLGEEAGFTVVVREGDKEIQRASFKSYRSEMVSWNERKDLVPGKAETLYLEVPKGEHTIQVELLGTLAPSAGVRLLIPEIKGE</sequence>
<name>A0A7C1BDQ6_UNCW3</name>
<dbReference type="Proteomes" id="UP000885931">
    <property type="component" value="Unassembled WGS sequence"/>
</dbReference>
<gene>
    <name evidence="1" type="ORF">ENG67_02410</name>
</gene>
<dbReference type="EMBL" id="DRBW01000090">
    <property type="protein sequence ID" value="HDM90043.1"/>
    <property type="molecule type" value="Genomic_DNA"/>
</dbReference>
<proteinExistence type="predicted"/>
<accession>A0A7C1BDQ6</accession>